<reference evidence="10" key="2">
    <citation type="journal article" date="2023" name="Science">
        <title>Genomic signatures of disease resistance in endangered staghorn corals.</title>
        <authorList>
            <person name="Vollmer S.V."/>
            <person name="Selwyn J.D."/>
            <person name="Despard B.A."/>
            <person name="Roesel C.L."/>
        </authorList>
    </citation>
    <scope>NUCLEOTIDE SEQUENCE</scope>
    <source>
        <strain evidence="10">K2</strain>
    </source>
</reference>
<dbReference type="PROSITE" id="PS01023">
    <property type="entry name" value="PTR2_2"/>
    <property type="match status" value="1"/>
</dbReference>
<evidence type="ECO:0000256" key="5">
    <source>
        <dbReference type="ARBA" id="ARBA00022989"/>
    </source>
</evidence>
<feature type="transmembrane region" description="Helical" evidence="9">
    <location>
        <begin position="86"/>
        <end position="110"/>
    </location>
</feature>
<comment type="similarity">
    <text evidence="2 7">Belongs to the major facilitator superfamily. Proton-dependent oligopeptide transporter (POT/PTR) (TC 2.A.17) family.</text>
</comment>
<keyword evidence="5 9" id="KW-1133">Transmembrane helix</keyword>
<feature type="transmembrane region" description="Helical" evidence="9">
    <location>
        <begin position="117"/>
        <end position="137"/>
    </location>
</feature>
<feature type="compositionally biased region" description="Polar residues" evidence="8">
    <location>
        <begin position="1"/>
        <end position="21"/>
    </location>
</feature>
<dbReference type="InterPro" id="IPR036259">
    <property type="entry name" value="MFS_trans_sf"/>
</dbReference>
<feature type="region of interest" description="Disordered" evidence="8">
    <location>
        <begin position="1"/>
        <end position="26"/>
    </location>
</feature>
<comment type="subcellular location">
    <subcellularLocation>
        <location evidence="1 7">Membrane</location>
        <topology evidence="1 7">Multi-pass membrane protein</topology>
    </subcellularLocation>
</comment>
<dbReference type="GO" id="GO:0016020">
    <property type="term" value="C:membrane"/>
    <property type="evidence" value="ECO:0007669"/>
    <property type="project" value="UniProtKB-SubCell"/>
</dbReference>
<organism evidence="10 11">
    <name type="scientific">Acropora cervicornis</name>
    <name type="common">Staghorn coral</name>
    <dbReference type="NCBI Taxonomy" id="6130"/>
    <lineage>
        <taxon>Eukaryota</taxon>
        <taxon>Metazoa</taxon>
        <taxon>Cnidaria</taxon>
        <taxon>Anthozoa</taxon>
        <taxon>Hexacorallia</taxon>
        <taxon>Scleractinia</taxon>
        <taxon>Astrocoeniina</taxon>
        <taxon>Acroporidae</taxon>
        <taxon>Acropora</taxon>
    </lineage>
</organism>
<dbReference type="InterPro" id="IPR000109">
    <property type="entry name" value="POT_fam"/>
</dbReference>
<protein>
    <submittedName>
        <fullName evidence="10">Solute carrier family 15 member 4</fullName>
    </submittedName>
</protein>
<evidence type="ECO:0000313" key="11">
    <source>
        <dbReference type="Proteomes" id="UP001249851"/>
    </source>
</evidence>
<keyword evidence="7" id="KW-0813">Transport</keyword>
<keyword evidence="4" id="KW-0653">Protein transport</keyword>
<evidence type="ECO:0000256" key="8">
    <source>
        <dbReference type="SAM" id="MobiDB-lite"/>
    </source>
</evidence>
<feature type="transmembrane region" description="Helical" evidence="9">
    <location>
        <begin position="418"/>
        <end position="440"/>
    </location>
</feature>
<keyword evidence="3 7" id="KW-0812">Transmembrane</keyword>
<dbReference type="Gene3D" id="1.20.1250.20">
    <property type="entry name" value="MFS general substrate transporter like domains"/>
    <property type="match status" value="1"/>
</dbReference>
<dbReference type="EMBL" id="JARQWQ010000017">
    <property type="protein sequence ID" value="KAK2566400.1"/>
    <property type="molecule type" value="Genomic_DNA"/>
</dbReference>
<dbReference type="SUPFAM" id="SSF103473">
    <property type="entry name" value="MFS general substrate transporter"/>
    <property type="match status" value="1"/>
</dbReference>
<feature type="transmembrane region" description="Helical" evidence="9">
    <location>
        <begin position="452"/>
        <end position="477"/>
    </location>
</feature>
<evidence type="ECO:0000256" key="4">
    <source>
        <dbReference type="ARBA" id="ARBA00022856"/>
    </source>
</evidence>
<feature type="transmembrane region" description="Helical" evidence="9">
    <location>
        <begin position="42"/>
        <end position="66"/>
    </location>
</feature>
<reference evidence="10" key="1">
    <citation type="journal article" date="2023" name="G3 (Bethesda)">
        <title>Whole genome assembly and annotation of the endangered Caribbean coral Acropora cervicornis.</title>
        <authorList>
            <person name="Selwyn J.D."/>
            <person name="Vollmer S.V."/>
        </authorList>
    </citation>
    <scope>NUCLEOTIDE SEQUENCE</scope>
    <source>
        <strain evidence="10">K2</strain>
    </source>
</reference>
<dbReference type="PROSITE" id="PS01022">
    <property type="entry name" value="PTR2_1"/>
    <property type="match status" value="1"/>
</dbReference>
<dbReference type="GO" id="GO:0022857">
    <property type="term" value="F:transmembrane transporter activity"/>
    <property type="evidence" value="ECO:0007669"/>
    <property type="project" value="InterPro"/>
</dbReference>
<dbReference type="AlphaFoldDB" id="A0AAD9QS62"/>
<dbReference type="GO" id="GO:0006857">
    <property type="term" value="P:oligopeptide transport"/>
    <property type="evidence" value="ECO:0007669"/>
    <property type="project" value="InterPro"/>
</dbReference>
<evidence type="ECO:0000256" key="7">
    <source>
        <dbReference type="RuleBase" id="RU003755"/>
    </source>
</evidence>
<feature type="transmembrane region" description="Helical" evidence="9">
    <location>
        <begin position="199"/>
        <end position="221"/>
    </location>
</feature>
<sequence>MANQGNENDSAPLTTDNCNQNENERTAVLRPTRNSTARRRRIFVTLCILVTELCERLTFYGVTANLVLFCVQELKLDSPWPSVTNYLFQGLLNFGIGTCYLIPLIGGWLADAYLGRYNTIYGSSLLYVAGTIVLTAVSFKGTETLKAWPDVPLSHALRRICFVFALAMIAFGTGGIKANVSPFGADQVEQEGPRAVQTFFNWFYWFINVGSLISFTVVVYIQEYGLFYGYLITTGTMFLATITFVLGRNKYLTKPPGGSQLSVTVKIIHNAIKNYHSSDTEMWLDKAKTCFGGKYTDRQVEDVKLLLKVIPVFLLFIVYWIIYSQALQMRLAFPHFTIPAASMSLFDTFAVLTFAPIMDHAVYPFLNYCGIRFTPMHRIGVGMLIATVSVVVAGVIEIKRKALFLHENQIRLNVFWQVPQFMLIGISEVLTVVTGLELAYCQAPACFKGLVMGMFLLTSSLGNYAASLLVVIVQKASNHHLWYPPSDKLNKGHLENFYFLLAGLMILNFVIFFFVASKYKYNSVQREEIIRDSRERLQPTGQDDS</sequence>
<proteinExistence type="inferred from homology"/>
<evidence type="ECO:0000313" key="10">
    <source>
        <dbReference type="EMBL" id="KAK2566400.1"/>
    </source>
</evidence>
<keyword evidence="11" id="KW-1185">Reference proteome</keyword>
<evidence type="ECO:0000256" key="3">
    <source>
        <dbReference type="ARBA" id="ARBA00022692"/>
    </source>
</evidence>
<evidence type="ECO:0000256" key="2">
    <source>
        <dbReference type="ARBA" id="ARBA00005982"/>
    </source>
</evidence>
<name>A0AAD9QS62_ACRCE</name>
<comment type="caution">
    <text evidence="10">The sequence shown here is derived from an EMBL/GenBank/DDBJ whole genome shotgun (WGS) entry which is preliminary data.</text>
</comment>
<feature type="transmembrane region" description="Helical" evidence="9">
    <location>
        <begin position="227"/>
        <end position="246"/>
    </location>
</feature>
<keyword evidence="6 9" id="KW-0472">Membrane</keyword>
<dbReference type="PANTHER" id="PTHR11654">
    <property type="entry name" value="OLIGOPEPTIDE TRANSPORTER-RELATED"/>
    <property type="match status" value="1"/>
</dbReference>
<evidence type="ECO:0000256" key="6">
    <source>
        <dbReference type="ARBA" id="ARBA00023136"/>
    </source>
</evidence>
<feature type="transmembrane region" description="Helical" evidence="9">
    <location>
        <begin position="335"/>
        <end position="358"/>
    </location>
</feature>
<evidence type="ECO:0000256" key="1">
    <source>
        <dbReference type="ARBA" id="ARBA00004141"/>
    </source>
</evidence>
<dbReference type="Pfam" id="PF00854">
    <property type="entry name" value="PTR2"/>
    <property type="match status" value="1"/>
</dbReference>
<dbReference type="Proteomes" id="UP001249851">
    <property type="component" value="Unassembled WGS sequence"/>
</dbReference>
<dbReference type="InterPro" id="IPR018456">
    <property type="entry name" value="PTR2_symporter_CS"/>
</dbReference>
<keyword evidence="4" id="KW-0571">Peptide transport</keyword>
<feature type="transmembrane region" description="Helical" evidence="9">
    <location>
        <begin position="305"/>
        <end position="323"/>
    </location>
</feature>
<evidence type="ECO:0000256" key="9">
    <source>
        <dbReference type="SAM" id="Phobius"/>
    </source>
</evidence>
<feature type="transmembrane region" description="Helical" evidence="9">
    <location>
        <begin position="379"/>
        <end position="398"/>
    </location>
</feature>
<accession>A0AAD9QS62</accession>
<feature type="transmembrane region" description="Helical" evidence="9">
    <location>
        <begin position="497"/>
        <end position="516"/>
    </location>
</feature>
<gene>
    <name evidence="10" type="ORF">P5673_009908</name>
</gene>
<feature type="transmembrane region" description="Helical" evidence="9">
    <location>
        <begin position="157"/>
        <end position="178"/>
    </location>
</feature>